<feature type="transmembrane region" description="Helical" evidence="2">
    <location>
        <begin position="23"/>
        <end position="45"/>
    </location>
</feature>
<dbReference type="SUPFAM" id="SSF88713">
    <property type="entry name" value="Glycoside hydrolase/deacetylase"/>
    <property type="match status" value="1"/>
</dbReference>
<keyword evidence="2" id="KW-0472">Membrane</keyword>
<feature type="compositionally biased region" description="Acidic residues" evidence="1">
    <location>
        <begin position="92"/>
        <end position="114"/>
    </location>
</feature>
<dbReference type="Gene3D" id="3.20.20.370">
    <property type="entry name" value="Glycoside hydrolase/deacetylase"/>
    <property type="match status" value="1"/>
</dbReference>
<sequence length="525" mass="58978">MGYEEDTQARAARRKKRKRRQRTMGFLILFLMILVIAGAICFVILGNDGDNLELVKNRLGTVGETASGWIQSVRDSLPDGVKEKLPAGWFETETESETETETQSETETEDHSDEEAAQLIAQADSMAVSYDYDGAAELLKASPLYAVRTDLQQKVTDYEAQKAACVAITPEEVTHIFYHTLVVDPSKAFNPDLDGYAGWQQWMTTVSEFDEITQEMYDRGYVLVSIHDLINKKTNEDGSVTIEPNTIYLPEGKKAFVLSLDDLSYYHTYDNHGVASKIVLDENGKPTCEYVQDDGTVVTGAYDAVPRLDAFMEEHPDGCYKGARGIIALTGYNGILGYRTDGTYSKDHNTNSDVYYQDDLQSEWLAKHPDFNWEKECADARAVADAMKADGWEFASHTWGHKNVGETDYDDLVRDTERWFEYVSPLIGETDAIIFAHGADIASNGYTSDNAKYEYFKSKGFDIYCPVDSEPYTTTVTSEYLHQGRRDLDGYRIYNDAISENPMAADLFDASKVLDPDRPLPVPDL</sequence>
<dbReference type="Proteomes" id="UP001652338">
    <property type="component" value="Unassembled WGS sequence"/>
</dbReference>
<accession>A0ABT2SM79</accession>
<keyword evidence="2" id="KW-0812">Transmembrane</keyword>
<comment type="caution">
    <text evidence="3">The sequence shown here is derived from an EMBL/GenBank/DDBJ whole genome shotgun (WGS) entry which is preliminary data.</text>
</comment>
<dbReference type="PANTHER" id="PTHR34216">
    <property type="match status" value="1"/>
</dbReference>
<evidence type="ECO:0000256" key="2">
    <source>
        <dbReference type="SAM" id="Phobius"/>
    </source>
</evidence>
<evidence type="ECO:0000313" key="3">
    <source>
        <dbReference type="EMBL" id="MCU6725573.1"/>
    </source>
</evidence>
<dbReference type="PANTHER" id="PTHR34216:SF3">
    <property type="entry name" value="POLY-BETA-1,6-N-ACETYL-D-GLUCOSAMINE N-DEACETYLASE"/>
    <property type="match status" value="1"/>
</dbReference>
<evidence type="ECO:0000313" key="4">
    <source>
        <dbReference type="Proteomes" id="UP001652338"/>
    </source>
</evidence>
<dbReference type="InterPro" id="IPR051398">
    <property type="entry name" value="Polysacch_Deacetylase"/>
</dbReference>
<gene>
    <name evidence="3" type="ORF">OCV47_09455</name>
</gene>
<keyword evidence="2" id="KW-1133">Transmembrane helix</keyword>
<evidence type="ECO:0000256" key="1">
    <source>
        <dbReference type="SAM" id="MobiDB-lite"/>
    </source>
</evidence>
<dbReference type="RefSeq" id="WP_262654836.1">
    <property type="nucleotide sequence ID" value="NZ_JAOQKE010000011.1"/>
</dbReference>
<protein>
    <submittedName>
        <fullName evidence="3">Polysaccharide deacetylase</fullName>
    </submittedName>
</protein>
<proteinExistence type="predicted"/>
<reference evidence="3 4" key="1">
    <citation type="journal article" date="2021" name="ISME Commun">
        <title>Automated analysis of genomic sequences facilitates high-throughput and comprehensive description of bacteria.</title>
        <authorList>
            <person name="Hitch T.C.A."/>
        </authorList>
    </citation>
    <scope>NUCLEOTIDE SEQUENCE [LARGE SCALE GENOMIC DNA]</scope>
    <source>
        <strain evidence="3 4">Sanger_29</strain>
    </source>
</reference>
<dbReference type="EMBL" id="JAOQKE010000011">
    <property type="protein sequence ID" value="MCU6725573.1"/>
    <property type="molecule type" value="Genomic_DNA"/>
</dbReference>
<feature type="region of interest" description="Disordered" evidence="1">
    <location>
        <begin position="86"/>
        <end position="114"/>
    </location>
</feature>
<dbReference type="InterPro" id="IPR011330">
    <property type="entry name" value="Glyco_hydro/deAcase_b/a-brl"/>
</dbReference>
<name>A0ABT2SM79_9FIRM</name>
<keyword evidence="4" id="KW-1185">Reference proteome</keyword>
<organism evidence="3 4">
    <name type="scientific">Muricoprocola aceti</name>
    <dbReference type="NCBI Taxonomy" id="2981772"/>
    <lineage>
        <taxon>Bacteria</taxon>
        <taxon>Bacillati</taxon>
        <taxon>Bacillota</taxon>
        <taxon>Clostridia</taxon>
        <taxon>Lachnospirales</taxon>
        <taxon>Lachnospiraceae</taxon>
        <taxon>Muricoprocola</taxon>
    </lineage>
</organism>